<evidence type="ECO:0000256" key="1">
    <source>
        <dbReference type="SAM" id="MobiDB-lite"/>
    </source>
</evidence>
<reference evidence="4 5" key="1">
    <citation type="submission" date="2024-10" db="EMBL/GenBank/DDBJ databases">
        <title>Updated reference genomes for cyclostephanoid diatoms.</title>
        <authorList>
            <person name="Roberts W.R."/>
            <person name="Alverson A.J."/>
        </authorList>
    </citation>
    <scope>NUCLEOTIDE SEQUENCE [LARGE SCALE GENOMIC DNA]</scope>
    <source>
        <strain evidence="4 5">AJA276-08</strain>
    </source>
</reference>
<dbReference type="InterPro" id="IPR005069">
    <property type="entry name" value="Nucl-diP-sugar_transferase"/>
</dbReference>
<protein>
    <recommendedName>
        <fullName evidence="3">Nucleotide-diphospho-sugar transferase domain-containing protein</fullName>
    </recommendedName>
</protein>
<dbReference type="Proteomes" id="UP001530315">
    <property type="component" value="Unassembled WGS sequence"/>
</dbReference>
<feature type="transmembrane region" description="Helical" evidence="2">
    <location>
        <begin position="48"/>
        <end position="71"/>
    </location>
</feature>
<evidence type="ECO:0000259" key="3">
    <source>
        <dbReference type="Pfam" id="PF03407"/>
    </source>
</evidence>
<dbReference type="EMBL" id="JALLAZ020000511">
    <property type="protein sequence ID" value="KAL3793474.1"/>
    <property type="molecule type" value="Genomic_DNA"/>
</dbReference>
<evidence type="ECO:0000313" key="5">
    <source>
        <dbReference type="Proteomes" id="UP001530315"/>
    </source>
</evidence>
<evidence type="ECO:0000256" key="2">
    <source>
        <dbReference type="SAM" id="Phobius"/>
    </source>
</evidence>
<feature type="domain" description="Nucleotide-diphospho-sugar transferase" evidence="3">
    <location>
        <begin position="354"/>
        <end position="567"/>
    </location>
</feature>
<keyword evidence="2" id="KW-1133">Transmembrane helix</keyword>
<sequence length="744" mass="83768">MGKRQLNTPIDAACAAERGGEQRQSSEESGRITQTTKSLPKRRNDNRLLLRTTTSILVVLFISLSSFYAGVSIGIHAASCDCREQEETPHLSDKALQRKVEELARQKVKSQLVELCEKISPGTISDEPKAPPSRNNGGSPLFSKSLSHFAQGLARVSKVDLMETYDFGVPMNADSEGLDALILYNKKEALPSNKDIARMARHEDPTKPLPLLSAETATENCDAMNVVLINNPGNTRQCFALVGGQYQSYHVQRWLRRPDHGSGPLNPNLPLKLSTRSWIADERQIFVPPSKHHVKQHQERLLTYLTESENIKSRLRQTLKNMNQKTVIILTCNLGQSELLLNFACSARARGFDLKNVVVFPTDVETKELAEGMGLVTFYEEKLMASIPKEQAAQYGDTVFSSVMFAKVLCVQLVNELGYDLLFQDVDVVWYKSPLDFFHDEALPVFDVYFQDDGSRSLRYAPYSANSGFYFVRSNPKTRHLFRQFLYSSDLISAWYSHQAVLIALLAEHSSVTGLTVKVFPKEMEELPGGLQFHRKKEMMKKILSGDSKAYIFHMSWTESKEGKIEFFQQMGEWYLNDRCIGKEAHEIADTEIGEIGASKYGTLSNSCCSAEPIITCHYRDKPSKIPCPGSPSIDKNGVSFWGQACNWLFVHYSRFSSISGITEQSSHASTSAGSAKLAAAFTLPDEIVNTFQAQYYIRQAAKYGPFGKDVHWRQREICHIILFSMDLQPRRHFITKMNSLVEV</sequence>
<keyword evidence="5" id="KW-1185">Reference proteome</keyword>
<name>A0ABD3Q0M8_9STRA</name>
<keyword evidence="2" id="KW-0472">Membrane</keyword>
<dbReference type="PANTHER" id="PTHR47032:SF1">
    <property type="entry name" value="UDP-D-XYLOSE:L-FUCOSE ALPHA-1,3-D-XYLOSYLTRANSFERASE-RELATED"/>
    <property type="match status" value="1"/>
</dbReference>
<proteinExistence type="predicted"/>
<dbReference type="AlphaFoldDB" id="A0ABD3Q0M8"/>
<keyword evidence="2" id="KW-0812">Transmembrane</keyword>
<organism evidence="4 5">
    <name type="scientific">Stephanodiscus triporus</name>
    <dbReference type="NCBI Taxonomy" id="2934178"/>
    <lineage>
        <taxon>Eukaryota</taxon>
        <taxon>Sar</taxon>
        <taxon>Stramenopiles</taxon>
        <taxon>Ochrophyta</taxon>
        <taxon>Bacillariophyta</taxon>
        <taxon>Coscinodiscophyceae</taxon>
        <taxon>Thalassiosirophycidae</taxon>
        <taxon>Stephanodiscales</taxon>
        <taxon>Stephanodiscaceae</taxon>
        <taxon>Stephanodiscus</taxon>
    </lineage>
</organism>
<dbReference type="Pfam" id="PF03407">
    <property type="entry name" value="Nucleotid_trans"/>
    <property type="match status" value="1"/>
</dbReference>
<accession>A0ABD3Q0M8</accession>
<comment type="caution">
    <text evidence="4">The sequence shown here is derived from an EMBL/GenBank/DDBJ whole genome shotgun (WGS) entry which is preliminary data.</text>
</comment>
<feature type="region of interest" description="Disordered" evidence="1">
    <location>
        <begin position="121"/>
        <end position="141"/>
    </location>
</feature>
<evidence type="ECO:0000313" key="4">
    <source>
        <dbReference type="EMBL" id="KAL3793474.1"/>
    </source>
</evidence>
<dbReference type="InterPro" id="IPR052636">
    <property type="entry name" value="UDP-D-xylose:L-fucose_XylT"/>
</dbReference>
<feature type="region of interest" description="Disordered" evidence="1">
    <location>
        <begin position="1"/>
        <end position="40"/>
    </location>
</feature>
<gene>
    <name evidence="4" type="ORF">ACHAW5_001649</name>
</gene>
<dbReference type="PANTHER" id="PTHR47032">
    <property type="entry name" value="UDP-D-XYLOSE:L-FUCOSE ALPHA-1,3-D-XYLOSYLTRANSFERASE-RELATED"/>
    <property type="match status" value="1"/>
</dbReference>
<feature type="compositionally biased region" description="Basic and acidic residues" evidence="1">
    <location>
        <begin position="18"/>
        <end position="30"/>
    </location>
</feature>